<name>A0A316AQ90_9BACT</name>
<dbReference type="Pfam" id="PF25539">
    <property type="entry name" value="Bestrophin_2"/>
    <property type="match status" value="1"/>
</dbReference>
<keyword evidence="4 9" id="KW-0812">Transmembrane</keyword>
<gene>
    <name evidence="10" type="ORF">CLV98_102146</name>
</gene>
<dbReference type="AlphaFoldDB" id="A0A316AQ90"/>
<evidence type="ECO:0000256" key="6">
    <source>
        <dbReference type="ARBA" id="ARBA00023065"/>
    </source>
</evidence>
<dbReference type="PANTHER" id="PTHR33281">
    <property type="entry name" value="UPF0187 PROTEIN YNEE"/>
    <property type="match status" value="1"/>
</dbReference>
<evidence type="ECO:0000256" key="7">
    <source>
        <dbReference type="ARBA" id="ARBA00023136"/>
    </source>
</evidence>
<comment type="subcellular location">
    <subcellularLocation>
        <location evidence="1">Cell membrane</location>
        <topology evidence="1">Multi-pass membrane protein</topology>
    </subcellularLocation>
</comment>
<reference evidence="10 11" key="1">
    <citation type="submission" date="2018-03" db="EMBL/GenBank/DDBJ databases">
        <title>Genomic Encyclopedia of Archaeal and Bacterial Type Strains, Phase II (KMG-II): from individual species to whole genera.</title>
        <authorList>
            <person name="Goeker M."/>
        </authorList>
    </citation>
    <scope>NUCLEOTIDE SEQUENCE [LARGE SCALE GENOMIC DNA]</scope>
    <source>
        <strain evidence="10 11">DSM 100346</strain>
    </source>
</reference>
<dbReference type="PANTHER" id="PTHR33281:SF19">
    <property type="entry name" value="VOLTAGE-DEPENDENT ANION CHANNEL-FORMING PROTEIN YNEE"/>
    <property type="match status" value="1"/>
</dbReference>
<comment type="caution">
    <text evidence="10">The sequence shown here is derived from an EMBL/GenBank/DDBJ whole genome shotgun (WGS) entry which is preliminary data.</text>
</comment>
<dbReference type="GO" id="GO:0005886">
    <property type="term" value="C:plasma membrane"/>
    <property type="evidence" value="ECO:0007669"/>
    <property type="project" value="UniProtKB-SubCell"/>
</dbReference>
<evidence type="ECO:0000256" key="3">
    <source>
        <dbReference type="ARBA" id="ARBA00022475"/>
    </source>
</evidence>
<comment type="similarity">
    <text evidence="8">Belongs to the anion channel-forming bestrophin (TC 1.A.46) family.</text>
</comment>
<feature type="transmembrane region" description="Helical" evidence="9">
    <location>
        <begin position="256"/>
        <end position="273"/>
    </location>
</feature>
<feature type="transmembrane region" description="Helical" evidence="9">
    <location>
        <begin position="20"/>
        <end position="37"/>
    </location>
</feature>
<keyword evidence="5 9" id="KW-1133">Transmembrane helix</keyword>
<keyword evidence="2" id="KW-0813">Transport</keyword>
<protein>
    <submittedName>
        <fullName evidence="10">Putative membrane protein</fullName>
    </submittedName>
</protein>
<dbReference type="GO" id="GO:0005254">
    <property type="term" value="F:chloride channel activity"/>
    <property type="evidence" value="ECO:0007669"/>
    <property type="project" value="InterPro"/>
</dbReference>
<dbReference type="EMBL" id="QGDT01000002">
    <property type="protein sequence ID" value="PWJ59314.1"/>
    <property type="molecule type" value="Genomic_DNA"/>
</dbReference>
<keyword evidence="11" id="KW-1185">Reference proteome</keyword>
<keyword evidence="7 9" id="KW-0472">Membrane</keyword>
<feature type="transmembrane region" description="Helical" evidence="9">
    <location>
        <begin position="227"/>
        <end position="244"/>
    </location>
</feature>
<dbReference type="RefSeq" id="WP_109673213.1">
    <property type="nucleotide sequence ID" value="NZ_QGDT01000002.1"/>
</dbReference>
<evidence type="ECO:0000256" key="4">
    <source>
        <dbReference type="ARBA" id="ARBA00022692"/>
    </source>
</evidence>
<sequence length="327" mass="37927">MHTGSHYKISEFLMWTRRDVYVLLLIGTVPTILYQVFGLTWLAIPWVPVALVGTAAAFIIGFKNTQTYNRLWEARKIWGGVVNTSRTWGILSKDFVADREATERLIYRHIAWLTALRFQLRKKQPWENSSKSYNVEFLKYYKVPEWEGDLEVELKKYLSGAELQQVLGKSNRATQLIALQSKDLKALRAAGKIQAYEYVEMERRLADLYDHQGKSERIKNFPYPRQFASINLFFVWLMVLMLPFGMLHEFQKLGDIYVWLTIPFSVLVSWVFTSMEKVGESTENPFEGGANDIPMAALSRTIEIDLREMIDETNLPEPITPTNNILL</sequence>
<evidence type="ECO:0000313" key="11">
    <source>
        <dbReference type="Proteomes" id="UP000245880"/>
    </source>
</evidence>
<dbReference type="Proteomes" id="UP000245880">
    <property type="component" value="Unassembled WGS sequence"/>
</dbReference>
<evidence type="ECO:0000256" key="5">
    <source>
        <dbReference type="ARBA" id="ARBA00022989"/>
    </source>
</evidence>
<dbReference type="InterPro" id="IPR044669">
    <property type="entry name" value="YneE/VCCN1/2-like"/>
</dbReference>
<evidence type="ECO:0000256" key="9">
    <source>
        <dbReference type="SAM" id="Phobius"/>
    </source>
</evidence>
<dbReference type="OrthoDB" id="445589at2"/>
<evidence type="ECO:0000313" key="10">
    <source>
        <dbReference type="EMBL" id="PWJ59314.1"/>
    </source>
</evidence>
<evidence type="ECO:0000256" key="2">
    <source>
        <dbReference type="ARBA" id="ARBA00022448"/>
    </source>
</evidence>
<feature type="transmembrane region" description="Helical" evidence="9">
    <location>
        <begin position="43"/>
        <end position="62"/>
    </location>
</feature>
<organism evidence="10 11">
    <name type="scientific">Dyadobacter jejuensis</name>
    <dbReference type="NCBI Taxonomy" id="1082580"/>
    <lineage>
        <taxon>Bacteria</taxon>
        <taxon>Pseudomonadati</taxon>
        <taxon>Bacteroidota</taxon>
        <taxon>Cytophagia</taxon>
        <taxon>Cytophagales</taxon>
        <taxon>Spirosomataceae</taxon>
        <taxon>Dyadobacter</taxon>
    </lineage>
</organism>
<evidence type="ECO:0000256" key="8">
    <source>
        <dbReference type="ARBA" id="ARBA00034708"/>
    </source>
</evidence>
<evidence type="ECO:0000256" key="1">
    <source>
        <dbReference type="ARBA" id="ARBA00004651"/>
    </source>
</evidence>
<proteinExistence type="inferred from homology"/>
<accession>A0A316AQ90</accession>
<keyword evidence="3" id="KW-1003">Cell membrane</keyword>
<keyword evidence="6" id="KW-0406">Ion transport</keyword>